<feature type="transmembrane region" description="Helical" evidence="1">
    <location>
        <begin position="7"/>
        <end position="25"/>
    </location>
</feature>
<keyword evidence="1" id="KW-0472">Membrane</keyword>
<dbReference type="Pfam" id="PF07331">
    <property type="entry name" value="TctB"/>
    <property type="match status" value="1"/>
</dbReference>
<accession>A0ABT5MR67</accession>
<dbReference type="Proteomes" id="UP001221909">
    <property type="component" value="Unassembled WGS sequence"/>
</dbReference>
<keyword evidence="1" id="KW-1133">Transmembrane helix</keyword>
<evidence type="ECO:0000256" key="1">
    <source>
        <dbReference type="SAM" id="Phobius"/>
    </source>
</evidence>
<feature type="domain" description="DUF1468" evidence="2">
    <location>
        <begin position="8"/>
        <end position="142"/>
    </location>
</feature>
<proteinExistence type="predicted"/>
<feature type="transmembrane region" description="Helical" evidence="1">
    <location>
        <begin position="31"/>
        <end position="54"/>
    </location>
</feature>
<evidence type="ECO:0000313" key="4">
    <source>
        <dbReference type="Proteomes" id="UP001221909"/>
    </source>
</evidence>
<sequence length="148" mass="16613">MIRFITPVLLCIFGSIIAIYSYTTYGDFDSYGAAFFPTIIGVCVVVFSLLDLIIEISIRNKYVFQNFNIKQDVKVILAISFSVLFYIFASDFIGFVATTSLILLGLTLPFVNKNRLILTIFLIILSILIYLLFAKVLLVPLPDGTLFS</sequence>
<dbReference type="InterPro" id="IPR009936">
    <property type="entry name" value="DUF1468"/>
</dbReference>
<feature type="transmembrane region" description="Helical" evidence="1">
    <location>
        <begin position="75"/>
        <end position="104"/>
    </location>
</feature>
<dbReference type="RefSeq" id="WP_273749758.1">
    <property type="nucleotide sequence ID" value="NZ_JAQSJE010000005.1"/>
</dbReference>
<gene>
    <name evidence="3" type="ORF">PTQ27_06255</name>
</gene>
<organism evidence="3 4">
    <name type="scientific">Mannheimia cairinae</name>
    <dbReference type="NCBI Taxonomy" id="3025936"/>
    <lineage>
        <taxon>Bacteria</taxon>
        <taxon>Pseudomonadati</taxon>
        <taxon>Pseudomonadota</taxon>
        <taxon>Gammaproteobacteria</taxon>
        <taxon>Pasteurellales</taxon>
        <taxon>Pasteurellaceae</taxon>
        <taxon>Mannheimia</taxon>
    </lineage>
</organism>
<keyword evidence="1" id="KW-0812">Transmembrane</keyword>
<evidence type="ECO:0000259" key="2">
    <source>
        <dbReference type="Pfam" id="PF07331"/>
    </source>
</evidence>
<comment type="caution">
    <text evidence="3">The sequence shown here is derived from an EMBL/GenBank/DDBJ whole genome shotgun (WGS) entry which is preliminary data.</text>
</comment>
<keyword evidence="4" id="KW-1185">Reference proteome</keyword>
<feature type="transmembrane region" description="Helical" evidence="1">
    <location>
        <begin position="116"/>
        <end position="138"/>
    </location>
</feature>
<evidence type="ECO:0000313" key="3">
    <source>
        <dbReference type="EMBL" id="MDD0824066.1"/>
    </source>
</evidence>
<name>A0ABT5MR67_9PAST</name>
<protein>
    <submittedName>
        <fullName evidence="3">Tripartite tricarboxylate transporter TctB family protein</fullName>
    </submittedName>
</protein>
<dbReference type="EMBL" id="JAQSJE010000005">
    <property type="protein sequence ID" value="MDD0824066.1"/>
    <property type="molecule type" value="Genomic_DNA"/>
</dbReference>
<reference evidence="3 4" key="1">
    <citation type="submission" date="2023-02" db="EMBL/GenBank/DDBJ databases">
        <title>Mannheimia cairiniae sp. nov., a novel species of Mannheimia obtained from moscovy ducks (Cairina moschata) and reclassification of Mannheimia ovis as heterotypic synonym of Mannheimia pernigra.</title>
        <authorList>
            <person name="Christensen H."/>
        </authorList>
    </citation>
    <scope>NUCLEOTIDE SEQUENCE [LARGE SCALE GENOMIC DNA]</scope>
    <source>
        <strain evidence="3 4">AT1</strain>
    </source>
</reference>